<dbReference type="Pfam" id="PF04542">
    <property type="entry name" value="Sigma70_r2"/>
    <property type="match status" value="1"/>
</dbReference>
<dbReference type="SUPFAM" id="SSF54427">
    <property type="entry name" value="NTF2-like"/>
    <property type="match status" value="1"/>
</dbReference>
<sequence>MDQGTLDRARSGDADAFRTLTAPHERELLLHCYRMLGSLTDAEDLLQDTMLAAWRGLPAFEGRSSVRTWLYRIATNRCLNALRAGRRIPPEPVAPFAVPPPTRRGEVTWLQPYADSLLEGLPEHTPGPDARYETQEAVQLAFITALQRMPPRQAATLILRDVLGYPLRDVAAMLDTTETAVKGTLQRARAAAPAASFPASRRSQPDRPANRAGRPELRRAEDEVSRRFAKAFTAGDVDGVVALLTDDAWLRMPPAPHEYHGRDAITAFLRASMSHAAGRGLTLHPTRANAQPAFTASLSGEPAGIIVLTVAGDRMTAITRFHGVRF</sequence>
<feature type="compositionally biased region" description="Basic and acidic residues" evidence="8">
    <location>
        <begin position="203"/>
        <end position="220"/>
    </location>
</feature>
<feature type="compositionally biased region" description="Low complexity" evidence="8">
    <location>
        <begin position="191"/>
        <end position="202"/>
    </location>
</feature>
<dbReference type="PROSITE" id="PS01063">
    <property type="entry name" value="SIGMA70_ECF"/>
    <property type="match status" value="1"/>
</dbReference>
<evidence type="ECO:0000256" key="6">
    <source>
        <dbReference type="ARBA" id="ARBA00023163"/>
    </source>
</evidence>
<dbReference type="NCBIfam" id="TIGR02960">
    <property type="entry name" value="SigX5"/>
    <property type="match status" value="1"/>
</dbReference>
<evidence type="ECO:0000313" key="12">
    <source>
        <dbReference type="EMBL" id="MCY1139494.1"/>
    </source>
</evidence>
<dbReference type="Pfam" id="PF12680">
    <property type="entry name" value="SnoaL_2"/>
    <property type="match status" value="1"/>
</dbReference>
<dbReference type="InterPro" id="IPR032710">
    <property type="entry name" value="NTF2-like_dom_sf"/>
</dbReference>
<dbReference type="Proteomes" id="UP001151002">
    <property type="component" value="Unassembled WGS sequence"/>
</dbReference>
<proteinExistence type="inferred from homology"/>
<dbReference type="InterPro" id="IPR039425">
    <property type="entry name" value="RNA_pol_sigma-70-like"/>
</dbReference>
<evidence type="ECO:0000256" key="1">
    <source>
        <dbReference type="ARBA" id="ARBA00010641"/>
    </source>
</evidence>
<dbReference type="SUPFAM" id="SSF88659">
    <property type="entry name" value="Sigma3 and sigma4 domains of RNA polymerase sigma factors"/>
    <property type="match status" value="1"/>
</dbReference>
<evidence type="ECO:0000256" key="4">
    <source>
        <dbReference type="ARBA" id="ARBA00023082"/>
    </source>
</evidence>
<dbReference type="InterPro" id="IPR007627">
    <property type="entry name" value="RNA_pol_sigma70_r2"/>
</dbReference>
<feature type="region of interest" description="Disordered" evidence="8">
    <location>
        <begin position="191"/>
        <end position="220"/>
    </location>
</feature>
<evidence type="ECO:0000256" key="5">
    <source>
        <dbReference type="ARBA" id="ARBA00023125"/>
    </source>
</evidence>
<keyword evidence="4 7" id="KW-0731">Sigma factor</keyword>
<dbReference type="Gene3D" id="1.10.10.10">
    <property type="entry name" value="Winged helix-like DNA-binding domain superfamily/Winged helix DNA-binding domain"/>
    <property type="match status" value="1"/>
</dbReference>
<name>A0ABT4AZ17_9ACTN</name>
<evidence type="ECO:0000313" key="13">
    <source>
        <dbReference type="Proteomes" id="UP001151002"/>
    </source>
</evidence>
<reference evidence="12" key="1">
    <citation type="submission" date="2022-11" db="EMBL/GenBank/DDBJ databases">
        <authorList>
            <person name="Somphong A."/>
            <person name="Phongsopitanun W."/>
        </authorList>
    </citation>
    <scope>NUCLEOTIDE SEQUENCE</scope>
    <source>
        <strain evidence="12">Pm04-4</strain>
    </source>
</reference>
<keyword evidence="6 7" id="KW-0804">Transcription</keyword>
<dbReference type="InterPro" id="IPR013249">
    <property type="entry name" value="RNA_pol_sigma70_r4_t2"/>
</dbReference>
<dbReference type="PANTHER" id="PTHR43133">
    <property type="entry name" value="RNA POLYMERASE ECF-TYPE SIGMA FACTO"/>
    <property type="match status" value="1"/>
</dbReference>
<dbReference type="InterPro" id="IPR036388">
    <property type="entry name" value="WH-like_DNA-bd_sf"/>
</dbReference>
<feature type="domain" description="RNA polymerase sigma-70 region 2" evidence="9">
    <location>
        <begin position="24"/>
        <end position="87"/>
    </location>
</feature>
<dbReference type="InterPro" id="IPR013324">
    <property type="entry name" value="RNA_pol_sigma_r3/r4-like"/>
</dbReference>
<dbReference type="InterPro" id="IPR000838">
    <property type="entry name" value="RNA_pol_sigma70_ECF_CS"/>
</dbReference>
<keyword evidence="13" id="KW-1185">Reference proteome</keyword>
<dbReference type="GO" id="GO:0003899">
    <property type="term" value="F:DNA-directed RNA polymerase activity"/>
    <property type="evidence" value="ECO:0007669"/>
    <property type="project" value="UniProtKB-EC"/>
</dbReference>
<dbReference type="Gene3D" id="3.10.450.50">
    <property type="match status" value="1"/>
</dbReference>
<evidence type="ECO:0000259" key="10">
    <source>
        <dbReference type="Pfam" id="PF08281"/>
    </source>
</evidence>
<keyword evidence="3 7" id="KW-0805">Transcription regulation</keyword>
<dbReference type="Gene3D" id="1.10.1740.10">
    <property type="match status" value="1"/>
</dbReference>
<accession>A0ABT4AZ17</accession>
<organism evidence="12 13">
    <name type="scientific">Paractinoplanes pyxinae</name>
    <dbReference type="NCBI Taxonomy" id="2997416"/>
    <lineage>
        <taxon>Bacteria</taxon>
        <taxon>Bacillati</taxon>
        <taxon>Actinomycetota</taxon>
        <taxon>Actinomycetes</taxon>
        <taxon>Micromonosporales</taxon>
        <taxon>Micromonosporaceae</taxon>
        <taxon>Paractinoplanes</taxon>
    </lineage>
</organism>
<evidence type="ECO:0000256" key="2">
    <source>
        <dbReference type="ARBA" id="ARBA00011344"/>
    </source>
</evidence>
<dbReference type="NCBIfam" id="NF006089">
    <property type="entry name" value="PRK08241.1"/>
    <property type="match status" value="1"/>
</dbReference>
<keyword evidence="12" id="KW-0548">Nucleotidyltransferase</keyword>
<dbReference type="InterPro" id="IPR037401">
    <property type="entry name" value="SnoaL-like"/>
</dbReference>
<evidence type="ECO:0000256" key="8">
    <source>
        <dbReference type="SAM" id="MobiDB-lite"/>
    </source>
</evidence>
<feature type="domain" description="RNA polymerase sigma factor 70 region 4 type 2" evidence="10">
    <location>
        <begin position="141"/>
        <end position="190"/>
    </location>
</feature>
<evidence type="ECO:0000259" key="9">
    <source>
        <dbReference type="Pfam" id="PF04542"/>
    </source>
</evidence>
<gene>
    <name evidence="12" type="ORF">OWR29_15965</name>
</gene>
<comment type="similarity">
    <text evidence="1 7">Belongs to the sigma-70 factor family. ECF subfamily.</text>
</comment>
<protein>
    <recommendedName>
        <fullName evidence="7">RNA polymerase sigma factor</fullName>
    </recommendedName>
</protein>
<keyword evidence="5 7" id="KW-0238">DNA-binding</keyword>
<dbReference type="RefSeq" id="WP_267563614.1">
    <property type="nucleotide sequence ID" value="NZ_JAPNTZ010000005.1"/>
</dbReference>
<evidence type="ECO:0000259" key="11">
    <source>
        <dbReference type="Pfam" id="PF12680"/>
    </source>
</evidence>
<dbReference type="SUPFAM" id="SSF88946">
    <property type="entry name" value="Sigma2 domain of RNA polymerase sigma factors"/>
    <property type="match status" value="1"/>
</dbReference>
<dbReference type="EMBL" id="JAPNTZ010000005">
    <property type="protein sequence ID" value="MCY1139494.1"/>
    <property type="molecule type" value="Genomic_DNA"/>
</dbReference>
<comment type="caution">
    <text evidence="12">The sequence shown here is derived from an EMBL/GenBank/DDBJ whole genome shotgun (WGS) entry which is preliminary data.</text>
</comment>
<dbReference type="InterPro" id="IPR014305">
    <property type="entry name" value="RNA_pol_sigma-G_actinobac"/>
</dbReference>
<dbReference type="Pfam" id="PF08281">
    <property type="entry name" value="Sigma70_r4_2"/>
    <property type="match status" value="1"/>
</dbReference>
<dbReference type="InterPro" id="IPR014284">
    <property type="entry name" value="RNA_pol_sigma-70_dom"/>
</dbReference>
<evidence type="ECO:0000256" key="3">
    <source>
        <dbReference type="ARBA" id="ARBA00023015"/>
    </source>
</evidence>
<dbReference type="InterPro" id="IPR013325">
    <property type="entry name" value="RNA_pol_sigma_r2"/>
</dbReference>
<keyword evidence="12" id="KW-0808">Transferase</keyword>
<feature type="domain" description="SnoaL-like" evidence="11">
    <location>
        <begin position="226"/>
        <end position="296"/>
    </location>
</feature>
<dbReference type="PANTHER" id="PTHR43133:SF65">
    <property type="entry name" value="ECF RNA POLYMERASE SIGMA FACTOR SIGG"/>
    <property type="match status" value="1"/>
</dbReference>
<dbReference type="NCBIfam" id="TIGR02937">
    <property type="entry name" value="sigma70-ECF"/>
    <property type="match status" value="1"/>
</dbReference>
<evidence type="ECO:0000256" key="7">
    <source>
        <dbReference type="RuleBase" id="RU000716"/>
    </source>
</evidence>
<comment type="subunit">
    <text evidence="2">Interacts transiently with the RNA polymerase catalytic core formed by RpoA, RpoB, RpoC and RpoZ (2 alpha, 1 beta, 1 beta' and 1 omega subunit) to form the RNA polymerase holoenzyme that can initiate transcription.</text>
</comment>